<dbReference type="OrthoDB" id="2386668at2759"/>
<name>A0A9N9K7B0_9GLOM</name>
<dbReference type="Proteomes" id="UP000789405">
    <property type="component" value="Unassembled WGS sequence"/>
</dbReference>
<keyword evidence="3" id="KW-1185">Reference proteome</keyword>
<proteinExistence type="predicted"/>
<reference evidence="2" key="1">
    <citation type="submission" date="2021-06" db="EMBL/GenBank/DDBJ databases">
        <authorList>
            <person name="Kallberg Y."/>
            <person name="Tangrot J."/>
            <person name="Rosling A."/>
        </authorList>
    </citation>
    <scope>NUCLEOTIDE SEQUENCE</scope>
    <source>
        <strain evidence="2">MA453B</strain>
    </source>
</reference>
<protein>
    <submittedName>
        <fullName evidence="2">12395_t:CDS:1</fullName>
    </submittedName>
</protein>
<evidence type="ECO:0000256" key="1">
    <source>
        <dbReference type="SAM" id="MobiDB-lite"/>
    </source>
</evidence>
<dbReference type="AlphaFoldDB" id="A0A9N9K7B0"/>
<dbReference type="EMBL" id="CAJVPY010046575">
    <property type="protein sequence ID" value="CAG8810635.1"/>
    <property type="molecule type" value="Genomic_DNA"/>
</dbReference>
<organism evidence="2 3">
    <name type="scientific">Dentiscutata erythropus</name>
    <dbReference type="NCBI Taxonomy" id="1348616"/>
    <lineage>
        <taxon>Eukaryota</taxon>
        <taxon>Fungi</taxon>
        <taxon>Fungi incertae sedis</taxon>
        <taxon>Mucoromycota</taxon>
        <taxon>Glomeromycotina</taxon>
        <taxon>Glomeromycetes</taxon>
        <taxon>Diversisporales</taxon>
        <taxon>Gigasporaceae</taxon>
        <taxon>Dentiscutata</taxon>
    </lineage>
</organism>
<evidence type="ECO:0000313" key="3">
    <source>
        <dbReference type="Proteomes" id="UP000789405"/>
    </source>
</evidence>
<accession>A0A9N9K7B0</accession>
<evidence type="ECO:0000313" key="2">
    <source>
        <dbReference type="EMBL" id="CAG8810635.1"/>
    </source>
</evidence>
<gene>
    <name evidence="2" type="ORF">DERYTH_LOCUS25335</name>
</gene>
<feature type="non-terminal residue" evidence="2">
    <location>
        <position position="1"/>
    </location>
</feature>
<feature type="region of interest" description="Disordered" evidence="1">
    <location>
        <begin position="1"/>
        <end position="22"/>
    </location>
</feature>
<comment type="caution">
    <text evidence="2">The sequence shown here is derived from an EMBL/GenBank/DDBJ whole genome shotgun (WGS) entry which is preliminary data.</text>
</comment>
<feature type="non-terminal residue" evidence="2">
    <location>
        <position position="73"/>
    </location>
</feature>
<sequence length="73" mass="8086">DNGADRDGADGNEANENSVDEDEVVKCSGNNAYWSSFLSALDKQEESIHIKLTTLLAEISQDNIGSREEMYKF</sequence>